<keyword evidence="1" id="KW-0812">Transmembrane</keyword>
<dbReference type="HOGENOM" id="CLU_2662496_0_0_2"/>
<keyword evidence="3" id="KW-1185">Reference proteome</keyword>
<keyword evidence="1" id="KW-1133">Transmembrane helix</keyword>
<proteinExistence type="predicted"/>
<name>A0A060HR49_9ARCH</name>
<evidence type="ECO:0000313" key="3">
    <source>
        <dbReference type="Proteomes" id="UP000027093"/>
    </source>
</evidence>
<protein>
    <submittedName>
        <fullName evidence="2">Uncharacterized protein</fullName>
    </submittedName>
</protein>
<accession>A0A060HR49</accession>
<sequence>MKKGFIYGIAGAAGIAVIIAALVATVGPIKNVQNAAATTIIITLSLLPRPNQKSKILFKRQHTIPLPTRPHHLLQ</sequence>
<reference evidence="2 3" key="1">
    <citation type="journal article" date="2014" name="Int. J. Syst. Evol. Microbiol.">
        <title>Nitrososphaera viennensis gen. nov., sp. nov., an aerobic and mesophilic, ammonia-oxidizing archaeon from soil and a member of the archaeal phylum Thaumarchaeota.</title>
        <authorList>
            <person name="Stieglmeier M."/>
            <person name="Klingl A."/>
            <person name="Alves R.J."/>
            <person name="Rittmann S.K."/>
            <person name="Melcher M."/>
            <person name="Leisch N."/>
            <person name="Schleper C."/>
        </authorList>
    </citation>
    <scope>NUCLEOTIDE SEQUENCE [LARGE SCALE GENOMIC DNA]</scope>
    <source>
        <strain evidence="2">EN76</strain>
    </source>
</reference>
<gene>
    <name evidence="2" type="ORF">NVIE_1444</name>
</gene>
<dbReference type="EMBL" id="CP007536">
    <property type="protein sequence ID" value="AIC15657.1"/>
    <property type="molecule type" value="Genomic_DNA"/>
</dbReference>
<evidence type="ECO:0000313" key="2">
    <source>
        <dbReference type="EMBL" id="AIC15657.1"/>
    </source>
</evidence>
<evidence type="ECO:0000256" key="1">
    <source>
        <dbReference type="SAM" id="Phobius"/>
    </source>
</evidence>
<dbReference type="KEGG" id="nvn:NVIE_1444"/>
<dbReference type="STRING" id="926571.NVIE_1444"/>
<dbReference type="AlphaFoldDB" id="A0A060HR49"/>
<feature type="transmembrane region" description="Helical" evidence="1">
    <location>
        <begin position="5"/>
        <end position="26"/>
    </location>
</feature>
<keyword evidence="1" id="KW-0472">Membrane</keyword>
<organism evidence="2 3">
    <name type="scientific">Nitrososphaera viennensis EN76</name>
    <dbReference type="NCBI Taxonomy" id="926571"/>
    <lineage>
        <taxon>Archaea</taxon>
        <taxon>Nitrososphaerota</taxon>
        <taxon>Nitrososphaeria</taxon>
        <taxon>Nitrososphaerales</taxon>
        <taxon>Nitrososphaeraceae</taxon>
        <taxon>Nitrososphaera</taxon>
    </lineage>
</organism>
<dbReference type="Proteomes" id="UP000027093">
    <property type="component" value="Chromosome"/>
</dbReference>